<dbReference type="Gene3D" id="1.10.3210.10">
    <property type="entry name" value="Hypothetical protein af1432"/>
    <property type="match status" value="1"/>
</dbReference>
<reference evidence="1 2" key="1">
    <citation type="journal article" date="2015" name="Nature">
        <title>rRNA introns, odd ribosomes, and small enigmatic genomes across a large radiation of phyla.</title>
        <authorList>
            <person name="Brown C.T."/>
            <person name="Hug L.A."/>
            <person name="Thomas B.C."/>
            <person name="Sharon I."/>
            <person name="Castelle C.J."/>
            <person name="Singh A."/>
            <person name="Wilkins M.J."/>
            <person name="Williams K.H."/>
            <person name="Banfield J.F."/>
        </authorList>
    </citation>
    <scope>NUCLEOTIDE SEQUENCE [LARGE SCALE GENOMIC DNA]</scope>
</reference>
<dbReference type="SUPFAM" id="SSF109604">
    <property type="entry name" value="HD-domain/PDEase-like"/>
    <property type="match status" value="1"/>
</dbReference>
<dbReference type="Proteomes" id="UP000034665">
    <property type="component" value="Unassembled WGS sequence"/>
</dbReference>
<gene>
    <name evidence="1" type="ORF">UT41_C0001G0107</name>
</gene>
<accession>A0A0G0NAR2</accession>
<sequence>MFHSEYSANTRYNDIFDNLFHIGVLKNTFNRSIHEISTPQLCRRKELAMKKISTPTSQIDKQLREIVTQAHPECAQHAVNALEQARERAMWLVELKKITCLNTSDRLLGIMRTALPMKKSVGPQELQDIANAMGIDECKALLVGISILCASHEYPNTKILGAKCCAMAVISRIMARQMQLPPEDVWKAEVSGLFLPIGRLVGALYQHKADTKLRSRFISLHHHRLGAIIAEQHGLPQYLLLDDDRNLQFSFKSLSIPSLSRMVAAAVNRNFATGNILTIDAYMPYAHQMCLSAAGTEIQNYFEALGFEQFLSITPVTHPSDALEG</sequence>
<proteinExistence type="predicted"/>
<evidence type="ECO:0000313" key="2">
    <source>
        <dbReference type="Proteomes" id="UP000034665"/>
    </source>
</evidence>
<dbReference type="EMBL" id="LBWR01000001">
    <property type="protein sequence ID" value="KKR12563.1"/>
    <property type="molecule type" value="Genomic_DNA"/>
</dbReference>
<protein>
    <recommendedName>
        <fullName evidence="3">HDOD domain-containing protein</fullName>
    </recommendedName>
</protein>
<evidence type="ECO:0008006" key="3">
    <source>
        <dbReference type="Google" id="ProtNLM"/>
    </source>
</evidence>
<organism evidence="1 2">
    <name type="scientific">Candidatus Wolfebacteria bacterium GW2011_GWC2_39_22</name>
    <dbReference type="NCBI Taxonomy" id="1619013"/>
    <lineage>
        <taxon>Bacteria</taxon>
        <taxon>Candidatus Wolfeibacteriota</taxon>
    </lineage>
</organism>
<evidence type="ECO:0000313" key="1">
    <source>
        <dbReference type="EMBL" id="KKR12563.1"/>
    </source>
</evidence>
<name>A0A0G0NAR2_9BACT</name>
<dbReference type="AlphaFoldDB" id="A0A0G0NAR2"/>
<comment type="caution">
    <text evidence="1">The sequence shown here is derived from an EMBL/GenBank/DDBJ whole genome shotgun (WGS) entry which is preliminary data.</text>
</comment>